<dbReference type="EMBL" id="JAGSYN010000217">
    <property type="protein sequence ID" value="KAG7661573.1"/>
    <property type="molecule type" value="Genomic_DNA"/>
</dbReference>
<gene>
    <name evidence="7" type="ORF">J8A68_004942</name>
</gene>
<evidence type="ECO:0000256" key="2">
    <source>
        <dbReference type="ARBA" id="ARBA00006824"/>
    </source>
</evidence>
<evidence type="ECO:0008006" key="9">
    <source>
        <dbReference type="Google" id="ProtNLM"/>
    </source>
</evidence>
<evidence type="ECO:0000256" key="1">
    <source>
        <dbReference type="ARBA" id="ARBA00004141"/>
    </source>
</evidence>
<evidence type="ECO:0000256" key="3">
    <source>
        <dbReference type="ARBA" id="ARBA00022692"/>
    </source>
</evidence>
<evidence type="ECO:0000256" key="5">
    <source>
        <dbReference type="ARBA" id="ARBA00023136"/>
    </source>
</evidence>
<dbReference type="PANTHER" id="PTHR11266:SF93">
    <property type="entry name" value="INTEGRAL MEMBRANE PROTEIN 25D9-6"/>
    <property type="match status" value="1"/>
</dbReference>
<evidence type="ECO:0000313" key="7">
    <source>
        <dbReference type="EMBL" id="KAG7661573.1"/>
    </source>
</evidence>
<comment type="similarity">
    <text evidence="2 6">Belongs to the peroxisomal membrane protein PXMP2/4 family.</text>
</comment>
<feature type="transmembrane region" description="Helical" evidence="6">
    <location>
        <begin position="103"/>
        <end position="124"/>
    </location>
</feature>
<keyword evidence="4 6" id="KW-1133">Transmembrane helix</keyword>
<dbReference type="InterPro" id="IPR007248">
    <property type="entry name" value="Mpv17_PMP22"/>
</dbReference>
<name>A0A8J5QGH8_9ASCO</name>
<comment type="caution">
    <text evidence="7">The sequence shown here is derived from an EMBL/GenBank/DDBJ whole genome shotgun (WGS) entry which is preliminary data.</text>
</comment>
<organism evidence="7 8">
    <name type="scientific">[Candida] subhashii</name>
    <dbReference type="NCBI Taxonomy" id="561895"/>
    <lineage>
        <taxon>Eukaryota</taxon>
        <taxon>Fungi</taxon>
        <taxon>Dikarya</taxon>
        <taxon>Ascomycota</taxon>
        <taxon>Saccharomycotina</taxon>
        <taxon>Pichiomycetes</taxon>
        <taxon>Debaryomycetaceae</taxon>
        <taxon>Spathaspora</taxon>
    </lineage>
</organism>
<reference evidence="7 8" key="1">
    <citation type="journal article" date="2021" name="DNA Res.">
        <title>Genome analysis of Candida subhashii reveals its hybrid nature and dual mitochondrial genome conformations.</title>
        <authorList>
            <person name="Mixao V."/>
            <person name="Hegedusova E."/>
            <person name="Saus E."/>
            <person name="Pryszcz L.P."/>
            <person name="Cillingova A."/>
            <person name="Nosek J."/>
            <person name="Gabaldon T."/>
        </authorList>
    </citation>
    <scope>NUCLEOTIDE SEQUENCE [LARGE SCALE GENOMIC DNA]</scope>
    <source>
        <strain evidence="7 8">CBS 10753</strain>
    </source>
</reference>
<evidence type="ECO:0000256" key="4">
    <source>
        <dbReference type="ARBA" id="ARBA00022989"/>
    </source>
</evidence>
<dbReference type="GeneID" id="73471742"/>
<comment type="subcellular location">
    <subcellularLocation>
        <location evidence="1">Membrane</location>
        <topology evidence="1">Multi-pass membrane protein</topology>
    </subcellularLocation>
</comment>
<evidence type="ECO:0000313" key="8">
    <source>
        <dbReference type="Proteomes" id="UP000694255"/>
    </source>
</evidence>
<proteinExistence type="inferred from homology"/>
<evidence type="ECO:0000256" key="6">
    <source>
        <dbReference type="RuleBase" id="RU363053"/>
    </source>
</evidence>
<dbReference type="PANTHER" id="PTHR11266">
    <property type="entry name" value="PEROXISOMAL MEMBRANE PROTEIN 2, PXMP2 MPV17"/>
    <property type="match status" value="1"/>
</dbReference>
<dbReference type="OrthoDB" id="860at2759"/>
<keyword evidence="8" id="KW-1185">Reference proteome</keyword>
<dbReference type="AlphaFoldDB" id="A0A8J5QGH8"/>
<dbReference type="RefSeq" id="XP_049261806.1">
    <property type="nucleotide sequence ID" value="XM_049408954.1"/>
</dbReference>
<feature type="transmembrane region" description="Helical" evidence="6">
    <location>
        <begin position="182"/>
        <end position="200"/>
    </location>
</feature>
<accession>A0A8J5QGH8</accession>
<dbReference type="GO" id="GO:0005778">
    <property type="term" value="C:peroxisomal membrane"/>
    <property type="evidence" value="ECO:0007669"/>
    <property type="project" value="TreeGrafter"/>
</dbReference>
<protein>
    <recommendedName>
        <fullName evidence="9">Peroxisomal membrane protein PMP22</fullName>
    </recommendedName>
</protein>
<sequence length="226" mass="25572">MTNLKQLNAQYLGYLVKYPLLTKAITAGCLAGLNETIASIITSEFNESKVCGVRIKHVFSQKLVKMMFYGGLISTPLSHYMYHIINNKIFKGKLSKLGKILQILTSLFTVTPTITCVFVSWISIINNYKISEGSFDLCQEIKKIGTVVKNGLKGGYKPTLKTALGTSFCSLVIAQNFIAPELWVVFFNIVYFFLGTYQNTKLKTLQKKLRLQKLKEQSEEEEKKQE</sequence>
<dbReference type="Proteomes" id="UP000694255">
    <property type="component" value="Unassembled WGS sequence"/>
</dbReference>
<keyword evidence="3 6" id="KW-0812">Transmembrane</keyword>
<keyword evidence="5 6" id="KW-0472">Membrane</keyword>